<keyword evidence="2" id="KW-1185">Reference proteome</keyword>
<protein>
    <submittedName>
        <fullName evidence="1">Uncharacterized protein</fullName>
    </submittedName>
</protein>
<dbReference type="AlphaFoldDB" id="A0AAV0WFQ1"/>
<accession>A0AAV0WFQ1</accession>
<evidence type="ECO:0000313" key="1">
    <source>
        <dbReference type="EMBL" id="CAI6354591.1"/>
    </source>
</evidence>
<proteinExistence type="predicted"/>
<dbReference type="Proteomes" id="UP001160148">
    <property type="component" value="Unassembled WGS sequence"/>
</dbReference>
<organism evidence="1 2">
    <name type="scientific">Macrosiphum euphorbiae</name>
    <name type="common">potato aphid</name>
    <dbReference type="NCBI Taxonomy" id="13131"/>
    <lineage>
        <taxon>Eukaryota</taxon>
        <taxon>Metazoa</taxon>
        <taxon>Ecdysozoa</taxon>
        <taxon>Arthropoda</taxon>
        <taxon>Hexapoda</taxon>
        <taxon>Insecta</taxon>
        <taxon>Pterygota</taxon>
        <taxon>Neoptera</taxon>
        <taxon>Paraneoptera</taxon>
        <taxon>Hemiptera</taxon>
        <taxon>Sternorrhyncha</taxon>
        <taxon>Aphidomorpha</taxon>
        <taxon>Aphidoidea</taxon>
        <taxon>Aphididae</taxon>
        <taxon>Macrosiphini</taxon>
        <taxon>Macrosiphum</taxon>
    </lineage>
</organism>
<gene>
    <name evidence="1" type="ORF">MEUPH1_LOCUS10564</name>
</gene>
<sequence length="88" mass="10412">MGRRYIPLAAGNRMPLEQVYEHRSSVQRHMKCLKYAHENGCPWEEDTCLAYAFENGCYIQEYTCSQATLYGHLEYLNYAREIGCHWNK</sequence>
<evidence type="ECO:0000313" key="2">
    <source>
        <dbReference type="Proteomes" id="UP001160148"/>
    </source>
</evidence>
<comment type="caution">
    <text evidence="1">The sequence shown here is derived from an EMBL/GenBank/DDBJ whole genome shotgun (WGS) entry which is preliminary data.</text>
</comment>
<dbReference type="EMBL" id="CARXXK010000002">
    <property type="protein sequence ID" value="CAI6354591.1"/>
    <property type="molecule type" value="Genomic_DNA"/>
</dbReference>
<name>A0AAV0WFQ1_9HEMI</name>
<reference evidence="1 2" key="1">
    <citation type="submission" date="2023-01" db="EMBL/GenBank/DDBJ databases">
        <authorList>
            <person name="Whitehead M."/>
        </authorList>
    </citation>
    <scope>NUCLEOTIDE SEQUENCE [LARGE SCALE GENOMIC DNA]</scope>
</reference>